<dbReference type="SUPFAM" id="SSF46785">
    <property type="entry name" value="Winged helix' DNA-binding domain"/>
    <property type="match status" value="1"/>
</dbReference>
<name>A0A1H7U602_OLID1</name>
<keyword evidence="2" id="KW-0418">Kinase</keyword>
<dbReference type="OrthoDB" id="9810372at2"/>
<dbReference type="InterPro" id="IPR036388">
    <property type="entry name" value="WH-like_DNA-bd_sf"/>
</dbReference>
<keyword evidence="3" id="KW-1185">Reference proteome</keyword>
<dbReference type="RefSeq" id="WP_093327255.1">
    <property type="nucleotide sequence ID" value="NZ_FOAF01000005.1"/>
</dbReference>
<evidence type="ECO:0000313" key="2">
    <source>
        <dbReference type="EMBL" id="SEL92146.1"/>
    </source>
</evidence>
<dbReference type="Gene3D" id="3.30.420.40">
    <property type="match status" value="2"/>
</dbReference>
<gene>
    <name evidence="2" type="ORF">SAMN05661044_03741</name>
</gene>
<dbReference type="Gene3D" id="1.10.10.10">
    <property type="entry name" value="Winged helix-like DNA-binding domain superfamily/Winged helix DNA-binding domain"/>
    <property type="match status" value="1"/>
</dbReference>
<dbReference type="STRING" id="407022.SAMN05661044_03741"/>
<dbReference type="Proteomes" id="UP000199421">
    <property type="component" value="Unassembled WGS sequence"/>
</dbReference>
<organism evidence="2 3">
    <name type="scientific">Olivibacter domesticus</name>
    <name type="common">Pseudosphingobacterium domesticum</name>
    <dbReference type="NCBI Taxonomy" id="407022"/>
    <lineage>
        <taxon>Bacteria</taxon>
        <taxon>Pseudomonadati</taxon>
        <taxon>Bacteroidota</taxon>
        <taxon>Sphingobacteriia</taxon>
        <taxon>Sphingobacteriales</taxon>
        <taxon>Sphingobacteriaceae</taxon>
        <taxon>Olivibacter</taxon>
    </lineage>
</organism>
<evidence type="ECO:0000256" key="1">
    <source>
        <dbReference type="ARBA" id="ARBA00006479"/>
    </source>
</evidence>
<evidence type="ECO:0000313" key="3">
    <source>
        <dbReference type="Proteomes" id="UP000199421"/>
    </source>
</evidence>
<accession>A0A1H7U602</accession>
<dbReference type="SUPFAM" id="SSF53067">
    <property type="entry name" value="Actin-like ATPase domain"/>
    <property type="match status" value="1"/>
</dbReference>
<proteinExistence type="inferred from homology"/>
<dbReference type="GO" id="GO:0016301">
    <property type="term" value="F:kinase activity"/>
    <property type="evidence" value="ECO:0007669"/>
    <property type="project" value="UniProtKB-KW"/>
</dbReference>
<dbReference type="InterPro" id="IPR043129">
    <property type="entry name" value="ATPase_NBD"/>
</dbReference>
<dbReference type="AlphaFoldDB" id="A0A1H7U602"/>
<dbReference type="PANTHER" id="PTHR18964">
    <property type="entry name" value="ROK (REPRESSOR, ORF, KINASE) FAMILY"/>
    <property type="match status" value="1"/>
</dbReference>
<reference evidence="3" key="1">
    <citation type="submission" date="2016-10" db="EMBL/GenBank/DDBJ databases">
        <authorList>
            <person name="Varghese N."/>
            <person name="Submissions S."/>
        </authorList>
    </citation>
    <scope>NUCLEOTIDE SEQUENCE [LARGE SCALE GENOMIC DNA]</scope>
    <source>
        <strain evidence="3">DSM 18733</strain>
    </source>
</reference>
<dbReference type="InterPro" id="IPR036390">
    <property type="entry name" value="WH_DNA-bd_sf"/>
</dbReference>
<comment type="similarity">
    <text evidence="1">Belongs to the ROK (NagC/XylR) family.</text>
</comment>
<dbReference type="PANTHER" id="PTHR18964:SF149">
    <property type="entry name" value="BIFUNCTIONAL UDP-N-ACETYLGLUCOSAMINE 2-EPIMERASE_N-ACETYLMANNOSAMINE KINASE"/>
    <property type="match status" value="1"/>
</dbReference>
<dbReference type="EMBL" id="FOAF01000005">
    <property type="protein sequence ID" value="SEL92146.1"/>
    <property type="molecule type" value="Genomic_DNA"/>
</dbReference>
<protein>
    <submittedName>
        <fullName evidence="2">Sugar kinase of the NBD/HSP70 family, may contain an N-terminal HTH domain</fullName>
    </submittedName>
</protein>
<dbReference type="InterPro" id="IPR000600">
    <property type="entry name" value="ROK"/>
</dbReference>
<sequence length="394" mass="42949">MTAKILKQQHLRKTILRHLYYSGALSLADLCAFTHKSLPIVTSAVTALLEEKYILEHGFAPSTGGRRPATYHINREKKCYLVAVAVDQLESRLAIYDLGNQAVRPIESFRLNLNPNNSDALKELIRLIKETLDKSNIETDEILGIGVAMPGVYNMKKGVNHTYFPDIENLPKYLTKELNIPVFVDNDSRAVAMAELKFGTAKGYKDVMIVNIGWGIGLGMIVNGNLFKGHNGYAGEFSHIPLANTNNLCSCGKRGCLEVDSSLSVLVDKAEREINNGAKSSLEHLFKDKNILAGEQLLAAAKNGDPLAVSLLAEGGLMIGKGLATLIHILNPERIVLSGRGASAGKIWLAPIHQAINEFCIPRLSEQTTIAVSDLSKEVQLLGAAALVVEHCEF</sequence>
<keyword evidence="2" id="KW-0808">Transferase</keyword>
<dbReference type="Pfam" id="PF00480">
    <property type="entry name" value="ROK"/>
    <property type="match status" value="1"/>
</dbReference>